<evidence type="ECO:0000313" key="4">
    <source>
        <dbReference type="Proteomes" id="UP000076727"/>
    </source>
</evidence>
<organism evidence="3 4">
    <name type="scientific">Daedalea quercina L-15889</name>
    <dbReference type="NCBI Taxonomy" id="1314783"/>
    <lineage>
        <taxon>Eukaryota</taxon>
        <taxon>Fungi</taxon>
        <taxon>Dikarya</taxon>
        <taxon>Basidiomycota</taxon>
        <taxon>Agaricomycotina</taxon>
        <taxon>Agaricomycetes</taxon>
        <taxon>Polyporales</taxon>
        <taxon>Fomitopsis</taxon>
    </lineage>
</organism>
<keyword evidence="3" id="KW-0689">Ribosomal protein</keyword>
<feature type="domain" description="Impact N-terminal" evidence="2">
    <location>
        <begin position="83"/>
        <end position="178"/>
    </location>
</feature>
<accession>A0A165LT22</accession>
<dbReference type="Gene3D" id="3.30.230.30">
    <property type="entry name" value="Impact, N-terminal domain"/>
    <property type="match status" value="1"/>
</dbReference>
<dbReference type="EMBL" id="KV429118">
    <property type="protein sequence ID" value="KZT64817.1"/>
    <property type="molecule type" value="Genomic_DNA"/>
</dbReference>
<sequence>MYVTAPRAFTICCGTIRAGTRQRPLLPRWDRHASTRPSSGDVSSGWPNPISSSSILVHSKSTFESFASRLPERKAACGEPDATEDVARLLTHLKSTVSRTRRATHAMWAWRSVSYSAPNGVRLCADDGGEAGAGERLERLLEASSCDNVVLIVFRWYGGVHLGSHRWKYISQAAKEALDAGGFRSGPSTKDGTKR</sequence>
<dbReference type="STRING" id="1314783.A0A165LT22"/>
<proteinExistence type="inferred from homology"/>
<dbReference type="AlphaFoldDB" id="A0A165LT22"/>
<gene>
    <name evidence="3" type="ORF">DAEQUDRAFT_580732</name>
</gene>
<dbReference type="InterPro" id="IPR023582">
    <property type="entry name" value="Impact"/>
</dbReference>
<evidence type="ECO:0000259" key="2">
    <source>
        <dbReference type="Pfam" id="PF01205"/>
    </source>
</evidence>
<dbReference type="Proteomes" id="UP000076727">
    <property type="component" value="Unassembled WGS sequence"/>
</dbReference>
<dbReference type="GO" id="GO:0006446">
    <property type="term" value="P:regulation of translational initiation"/>
    <property type="evidence" value="ECO:0007669"/>
    <property type="project" value="TreeGrafter"/>
</dbReference>
<dbReference type="PANTHER" id="PTHR16301:SF25">
    <property type="entry name" value="PROTEIN IMPACT"/>
    <property type="match status" value="1"/>
</dbReference>
<name>A0A165LT22_9APHY</name>
<dbReference type="PANTHER" id="PTHR16301">
    <property type="entry name" value="IMPACT-RELATED"/>
    <property type="match status" value="1"/>
</dbReference>
<dbReference type="GO" id="GO:0140469">
    <property type="term" value="P:GCN2-mediated signaling"/>
    <property type="evidence" value="ECO:0007669"/>
    <property type="project" value="TreeGrafter"/>
</dbReference>
<reference evidence="3 4" key="1">
    <citation type="journal article" date="2016" name="Mol. Biol. Evol.">
        <title>Comparative Genomics of Early-Diverging Mushroom-Forming Fungi Provides Insights into the Origins of Lignocellulose Decay Capabilities.</title>
        <authorList>
            <person name="Nagy L.G."/>
            <person name="Riley R."/>
            <person name="Tritt A."/>
            <person name="Adam C."/>
            <person name="Daum C."/>
            <person name="Floudas D."/>
            <person name="Sun H."/>
            <person name="Yadav J.S."/>
            <person name="Pangilinan J."/>
            <person name="Larsson K.H."/>
            <person name="Matsuura K."/>
            <person name="Barry K."/>
            <person name="Labutti K."/>
            <person name="Kuo R."/>
            <person name="Ohm R.A."/>
            <person name="Bhattacharya S.S."/>
            <person name="Shirouzu T."/>
            <person name="Yoshinaga Y."/>
            <person name="Martin F.M."/>
            <person name="Grigoriev I.V."/>
            <person name="Hibbett D.S."/>
        </authorList>
    </citation>
    <scope>NUCLEOTIDE SEQUENCE [LARGE SCALE GENOMIC DNA]</scope>
    <source>
        <strain evidence="3 4">L-15889</strain>
    </source>
</reference>
<dbReference type="SUPFAM" id="SSF54211">
    <property type="entry name" value="Ribosomal protein S5 domain 2-like"/>
    <property type="match status" value="1"/>
</dbReference>
<keyword evidence="4" id="KW-1185">Reference proteome</keyword>
<dbReference type="GO" id="GO:0005737">
    <property type="term" value="C:cytoplasm"/>
    <property type="evidence" value="ECO:0007669"/>
    <property type="project" value="TreeGrafter"/>
</dbReference>
<dbReference type="InterPro" id="IPR001498">
    <property type="entry name" value="Impact_N"/>
</dbReference>
<comment type="similarity">
    <text evidence="1">Belongs to the IMPACT family.</text>
</comment>
<keyword evidence="3" id="KW-0687">Ribonucleoprotein</keyword>
<dbReference type="InterPro" id="IPR020568">
    <property type="entry name" value="Ribosomal_Su5_D2-typ_SF"/>
</dbReference>
<dbReference type="Pfam" id="PF01205">
    <property type="entry name" value="Impact_N"/>
    <property type="match status" value="1"/>
</dbReference>
<evidence type="ECO:0000256" key="1">
    <source>
        <dbReference type="ARBA" id="ARBA00007665"/>
    </source>
</evidence>
<evidence type="ECO:0000313" key="3">
    <source>
        <dbReference type="EMBL" id="KZT64817.1"/>
    </source>
</evidence>
<dbReference type="InterPro" id="IPR036956">
    <property type="entry name" value="Impact_N_sf"/>
</dbReference>
<dbReference type="OrthoDB" id="69641at2759"/>
<protein>
    <submittedName>
        <fullName evidence="3">Ribosomal protein S5 domain 2-like protein</fullName>
    </submittedName>
</protein>
<dbReference type="GO" id="GO:0005840">
    <property type="term" value="C:ribosome"/>
    <property type="evidence" value="ECO:0007669"/>
    <property type="project" value="UniProtKB-KW"/>
</dbReference>